<reference evidence="2 3" key="1">
    <citation type="journal article" date="2018" name="J. Microbiol.">
        <title>Baekduia soli gen. nov., sp. nov., a novel bacterium isolated from the soil of Baekdu Mountain and proposal of a novel family name, Baekduiaceae fam. nov.</title>
        <authorList>
            <person name="An D.S."/>
            <person name="Siddiqi M.Z."/>
            <person name="Kim K.H."/>
            <person name="Yu H.S."/>
            <person name="Im W.T."/>
        </authorList>
    </citation>
    <scope>NUCLEOTIDE SEQUENCE [LARGE SCALE GENOMIC DNA]</scope>
    <source>
        <strain evidence="2 3">BR7-21</strain>
    </source>
</reference>
<feature type="region of interest" description="Disordered" evidence="1">
    <location>
        <begin position="19"/>
        <end position="70"/>
    </location>
</feature>
<feature type="compositionally biased region" description="Basic and acidic residues" evidence="1">
    <location>
        <begin position="23"/>
        <end position="36"/>
    </location>
</feature>
<dbReference type="Proteomes" id="UP000321805">
    <property type="component" value="Chromosome"/>
</dbReference>
<accession>A0A5B8U629</accession>
<gene>
    <name evidence="2" type="ORF">FSW04_12975</name>
</gene>
<dbReference type="AlphaFoldDB" id="A0A5B8U629"/>
<dbReference type="KEGG" id="bsol:FSW04_12975"/>
<evidence type="ECO:0000256" key="1">
    <source>
        <dbReference type="SAM" id="MobiDB-lite"/>
    </source>
</evidence>
<protein>
    <submittedName>
        <fullName evidence="2">Uncharacterized protein</fullName>
    </submittedName>
</protein>
<keyword evidence="3" id="KW-1185">Reference proteome</keyword>
<dbReference type="EMBL" id="CP042430">
    <property type="protein sequence ID" value="QEC48391.1"/>
    <property type="molecule type" value="Genomic_DNA"/>
</dbReference>
<name>A0A5B8U629_9ACTN</name>
<organism evidence="2 3">
    <name type="scientific">Baekduia soli</name>
    <dbReference type="NCBI Taxonomy" id="496014"/>
    <lineage>
        <taxon>Bacteria</taxon>
        <taxon>Bacillati</taxon>
        <taxon>Actinomycetota</taxon>
        <taxon>Thermoleophilia</taxon>
        <taxon>Solirubrobacterales</taxon>
        <taxon>Baekduiaceae</taxon>
        <taxon>Baekduia</taxon>
    </lineage>
</organism>
<evidence type="ECO:0000313" key="3">
    <source>
        <dbReference type="Proteomes" id="UP000321805"/>
    </source>
</evidence>
<proteinExistence type="predicted"/>
<dbReference type="RefSeq" id="WP_146919873.1">
    <property type="nucleotide sequence ID" value="NZ_CP042430.1"/>
</dbReference>
<evidence type="ECO:0000313" key="2">
    <source>
        <dbReference type="EMBL" id="QEC48391.1"/>
    </source>
</evidence>
<sequence length="70" mass="7629">MLELDDRLCSFVALEMRQVRATRRSEVRPAEGDRTRTAPAGPGRPGRRPRPATAADDTMGGRLRAGRAPA</sequence>